<evidence type="ECO:0000256" key="6">
    <source>
        <dbReference type="ARBA" id="ARBA00022729"/>
    </source>
</evidence>
<dbReference type="InterPro" id="IPR011330">
    <property type="entry name" value="Glyco_hydro/deAcase_b/a-brl"/>
</dbReference>
<evidence type="ECO:0000256" key="1">
    <source>
        <dbReference type="ARBA" id="ARBA00001941"/>
    </source>
</evidence>
<keyword evidence="8" id="KW-0472">Membrane</keyword>
<feature type="domain" description="NodB homology" evidence="13">
    <location>
        <begin position="34"/>
        <end position="223"/>
    </location>
</feature>
<dbReference type="Pfam" id="PF01522">
    <property type="entry name" value="Polysacc_deac_1"/>
    <property type="match status" value="1"/>
</dbReference>
<dbReference type="OrthoDB" id="2125469at2759"/>
<dbReference type="GO" id="GO:0005975">
    <property type="term" value="P:carbohydrate metabolic process"/>
    <property type="evidence" value="ECO:0007669"/>
    <property type="project" value="InterPro"/>
</dbReference>
<evidence type="ECO:0000256" key="5">
    <source>
        <dbReference type="ARBA" id="ARBA00022723"/>
    </source>
</evidence>
<dbReference type="Proteomes" id="UP001049176">
    <property type="component" value="Chromosome 3"/>
</dbReference>
<dbReference type="KEGG" id="more:E1B28_005727"/>
<protein>
    <recommendedName>
        <fullName evidence="13">NodB homology domain-containing protein</fullName>
    </recommendedName>
</protein>
<dbReference type="GO" id="GO:0071555">
    <property type="term" value="P:cell wall organization"/>
    <property type="evidence" value="ECO:0007669"/>
    <property type="project" value="UniProtKB-KW"/>
</dbReference>
<accession>A0A9P7UVV7</accession>
<keyword evidence="3" id="KW-1003">Cell membrane</keyword>
<dbReference type="PANTHER" id="PTHR46471:SF2">
    <property type="entry name" value="CHITIN DEACETYLASE-RELATED"/>
    <property type="match status" value="1"/>
</dbReference>
<evidence type="ECO:0000256" key="7">
    <source>
        <dbReference type="ARBA" id="ARBA00022801"/>
    </source>
</evidence>
<evidence type="ECO:0000259" key="13">
    <source>
        <dbReference type="PROSITE" id="PS51677"/>
    </source>
</evidence>
<name>A0A9P7UVV7_9AGAR</name>
<proteinExistence type="predicted"/>
<organism evidence="14 15">
    <name type="scientific">Marasmius oreades</name>
    <name type="common">fairy-ring Marasmius</name>
    <dbReference type="NCBI Taxonomy" id="181124"/>
    <lineage>
        <taxon>Eukaryota</taxon>
        <taxon>Fungi</taxon>
        <taxon>Dikarya</taxon>
        <taxon>Basidiomycota</taxon>
        <taxon>Agaricomycotina</taxon>
        <taxon>Agaricomycetes</taxon>
        <taxon>Agaricomycetidae</taxon>
        <taxon>Agaricales</taxon>
        <taxon>Marasmiineae</taxon>
        <taxon>Marasmiaceae</taxon>
        <taxon>Marasmius</taxon>
    </lineage>
</organism>
<evidence type="ECO:0000256" key="8">
    <source>
        <dbReference type="ARBA" id="ARBA00023136"/>
    </source>
</evidence>
<evidence type="ECO:0000256" key="2">
    <source>
        <dbReference type="ARBA" id="ARBA00004609"/>
    </source>
</evidence>
<dbReference type="AlphaFoldDB" id="A0A9P7UVV7"/>
<dbReference type="GO" id="GO:0005886">
    <property type="term" value="C:plasma membrane"/>
    <property type="evidence" value="ECO:0007669"/>
    <property type="project" value="UniProtKB-SubCell"/>
</dbReference>
<keyword evidence="9" id="KW-0119">Carbohydrate metabolism</keyword>
<dbReference type="EMBL" id="CM032183">
    <property type="protein sequence ID" value="KAG7094921.1"/>
    <property type="molecule type" value="Genomic_DNA"/>
</dbReference>
<dbReference type="PROSITE" id="PS51677">
    <property type="entry name" value="NODB"/>
    <property type="match status" value="1"/>
</dbReference>
<sequence>MLAITVIALAVAVAAHPPLQRAVANVVTSCVQPNMAALTFDDGPYMYMDQIVDTLDANNAKGTFFINGMNFDCIYNDDEAARVQRTFSKGHQIASHTWSHAHLSTLSQGQVTSEFTKTQTAIKKITGATPSFTRPPYGEYNDIVQQVASEQEQTLVIWDFDSGDSDGATVDAMKSAYDTLAASHPSNILALNHETRRTLFTRVSRFPPRLTLCSSFPFLEETV</sequence>
<feature type="signal peptide" evidence="12">
    <location>
        <begin position="1"/>
        <end position="15"/>
    </location>
</feature>
<comment type="subcellular location">
    <subcellularLocation>
        <location evidence="2">Cell membrane</location>
        <topology evidence="2">Lipid-anchor</topology>
        <topology evidence="2">GPI-anchor</topology>
    </subcellularLocation>
</comment>
<dbReference type="GO" id="GO:0016810">
    <property type="term" value="F:hydrolase activity, acting on carbon-nitrogen (but not peptide) bonds"/>
    <property type="evidence" value="ECO:0007669"/>
    <property type="project" value="InterPro"/>
</dbReference>
<keyword evidence="7" id="KW-0378">Hydrolase</keyword>
<keyword evidence="5" id="KW-0479">Metal-binding</keyword>
<evidence type="ECO:0000313" key="14">
    <source>
        <dbReference type="EMBL" id="KAG7094921.1"/>
    </source>
</evidence>
<keyword evidence="10" id="KW-0449">Lipoprotein</keyword>
<reference evidence="14" key="1">
    <citation type="journal article" date="2021" name="Genome Biol. Evol.">
        <title>The assembled and annotated genome of the fairy-ring fungus Marasmius oreades.</title>
        <authorList>
            <person name="Hiltunen M."/>
            <person name="Ament-Velasquez S.L."/>
            <person name="Johannesson H."/>
        </authorList>
    </citation>
    <scope>NUCLEOTIDE SEQUENCE</scope>
    <source>
        <strain evidence="14">03SP1</strain>
    </source>
</reference>
<keyword evidence="4" id="KW-0325">Glycoprotein</keyword>
<dbReference type="PANTHER" id="PTHR46471">
    <property type="entry name" value="CHITIN DEACETYLASE"/>
    <property type="match status" value="1"/>
</dbReference>
<evidence type="ECO:0000313" key="15">
    <source>
        <dbReference type="Proteomes" id="UP001049176"/>
    </source>
</evidence>
<keyword evidence="4" id="KW-0336">GPI-anchor</keyword>
<evidence type="ECO:0000256" key="4">
    <source>
        <dbReference type="ARBA" id="ARBA00022622"/>
    </source>
</evidence>
<evidence type="ECO:0000256" key="3">
    <source>
        <dbReference type="ARBA" id="ARBA00022475"/>
    </source>
</evidence>
<dbReference type="GO" id="GO:0046872">
    <property type="term" value="F:metal ion binding"/>
    <property type="evidence" value="ECO:0007669"/>
    <property type="project" value="UniProtKB-KW"/>
</dbReference>
<keyword evidence="11" id="KW-0961">Cell wall biogenesis/degradation</keyword>
<dbReference type="GeneID" id="66074803"/>
<comment type="caution">
    <text evidence="14">The sequence shown here is derived from an EMBL/GenBank/DDBJ whole genome shotgun (WGS) entry which is preliminary data.</text>
</comment>
<comment type="cofactor">
    <cofactor evidence="1">
        <name>Co(2+)</name>
        <dbReference type="ChEBI" id="CHEBI:48828"/>
    </cofactor>
</comment>
<dbReference type="Gene3D" id="3.20.20.370">
    <property type="entry name" value="Glycoside hydrolase/deacetylase"/>
    <property type="match status" value="1"/>
</dbReference>
<evidence type="ECO:0000256" key="9">
    <source>
        <dbReference type="ARBA" id="ARBA00023277"/>
    </source>
</evidence>
<dbReference type="InterPro" id="IPR002509">
    <property type="entry name" value="NODB_dom"/>
</dbReference>
<dbReference type="SUPFAM" id="SSF88713">
    <property type="entry name" value="Glycoside hydrolase/deacetylase"/>
    <property type="match status" value="1"/>
</dbReference>
<evidence type="ECO:0000256" key="10">
    <source>
        <dbReference type="ARBA" id="ARBA00023288"/>
    </source>
</evidence>
<keyword evidence="6 12" id="KW-0732">Signal</keyword>
<gene>
    <name evidence="14" type="ORF">E1B28_005727</name>
</gene>
<evidence type="ECO:0000256" key="11">
    <source>
        <dbReference type="ARBA" id="ARBA00023316"/>
    </source>
</evidence>
<keyword evidence="15" id="KW-1185">Reference proteome</keyword>
<dbReference type="RefSeq" id="XP_043011391.1">
    <property type="nucleotide sequence ID" value="XM_043150304.1"/>
</dbReference>
<dbReference type="GO" id="GO:0098552">
    <property type="term" value="C:side of membrane"/>
    <property type="evidence" value="ECO:0007669"/>
    <property type="project" value="UniProtKB-KW"/>
</dbReference>
<feature type="chain" id="PRO_5040107626" description="NodB homology domain-containing protein" evidence="12">
    <location>
        <begin position="16"/>
        <end position="223"/>
    </location>
</feature>
<evidence type="ECO:0000256" key="12">
    <source>
        <dbReference type="SAM" id="SignalP"/>
    </source>
</evidence>